<dbReference type="InterPro" id="IPR019181">
    <property type="entry name" value="LSM12_ABD"/>
</dbReference>
<accession>A0A9P8QBA2</accession>
<name>A0A9P8QBA2_WICPI</name>
<reference evidence="2" key="1">
    <citation type="journal article" date="2021" name="Open Biol.">
        <title>Shared evolutionary footprints suggest mitochondrial oxidative damage underlies multiple complex I losses in fungi.</title>
        <authorList>
            <person name="Schikora-Tamarit M.A."/>
            <person name="Marcet-Houben M."/>
            <person name="Nosek J."/>
            <person name="Gabaldon T."/>
        </authorList>
    </citation>
    <scope>NUCLEOTIDE SEQUENCE</scope>
    <source>
        <strain evidence="2">CBS2887</strain>
    </source>
</reference>
<dbReference type="Pfam" id="PF09793">
    <property type="entry name" value="AD"/>
    <property type="match status" value="1"/>
</dbReference>
<dbReference type="InterPro" id="IPR047574">
    <property type="entry name" value="AD"/>
</dbReference>
<organism evidence="2 3">
    <name type="scientific">Wickerhamomyces pijperi</name>
    <name type="common">Yeast</name>
    <name type="synonym">Pichia pijperi</name>
    <dbReference type="NCBI Taxonomy" id="599730"/>
    <lineage>
        <taxon>Eukaryota</taxon>
        <taxon>Fungi</taxon>
        <taxon>Dikarya</taxon>
        <taxon>Ascomycota</taxon>
        <taxon>Saccharomycotina</taxon>
        <taxon>Saccharomycetes</taxon>
        <taxon>Phaffomycetales</taxon>
        <taxon>Wickerhamomycetaceae</taxon>
        <taxon>Wickerhamomyces</taxon>
    </lineage>
</organism>
<feature type="domain" description="AD" evidence="1">
    <location>
        <begin position="87"/>
        <end position="187"/>
    </location>
</feature>
<dbReference type="PANTHER" id="PTHR13542">
    <property type="entry name" value="LSM12 HOMOLOG"/>
    <property type="match status" value="1"/>
</dbReference>
<evidence type="ECO:0000313" key="2">
    <source>
        <dbReference type="EMBL" id="KAH3686350.1"/>
    </source>
</evidence>
<keyword evidence="3" id="KW-1185">Reference proteome</keyword>
<gene>
    <name evidence="2" type="ORF">WICPIJ_002712</name>
</gene>
<comment type="caution">
    <text evidence="2">The sequence shown here is derived from an EMBL/GenBank/DDBJ whole genome shotgun (WGS) entry which is preliminary data.</text>
</comment>
<dbReference type="EMBL" id="JAEUBG010001462">
    <property type="protein sequence ID" value="KAH3686350.1"/>
    <property type="molecule type" value="Genomic_DNA"/>
</dbReference>
<dbReference type="Proteomes" id="UP000774326">
    <property type="component" value="Unassembled WGS sequence"/>
</dbReference>
<reference evidence="2" key="2">
    <citation type="submission" date="2021-01" db="EMBL/GenBank/DDBJ databases">
        <authorList>
            <person name="Schikora-Tamarit M.A."/>
        </authorList>
    </citation>
    <scope>NUCLEOTIDE SEQUENCE</scope>
    <source>
        <strain evidence="2">CBS2887</strain>
    </source>
</reference>
<sequence>MAGIDVLKTLENIIGQDFIRVKVINTFDTEYTGTIYTYNATPGTLVLETPGSNPTLKANNYKVIRTSHIKSLQVINNTTTAKSVSIQPIATSHIPKIIKANEENSLLINKTRNSRVSKNGQFVFDTVYKRMPTVRWGPNHSIIVLDEVKIEEPYTSMAIKPLKGAEVNDDLVELLKRIVDDVWHKIDNERKGG</sequence>
<evidence type="ECO:0000313" key="3">
    <source>
        <dbReference type="Proteomes" id="UP000774326"/>
    </source>
</evidence>
<dbReference type="OrthoDB" id="1057137at2759"/>
<dbReference type="SMART" id="SM00995">
    <property type="entry name" value="AD"/>
    <property type="match status" value="1"/>
</dbReference>
<evidence type="ECO:0000259" key="1">
    <source>
        <dbReference type="PROSITE" id="PS52001"/>
    </source>
</evidence>
<dbReference type="InterPro" id="IPR039683">
    <property type="entry name" value="Lsm12-like"/>
</dbReference>
<dbReference type="InterPro" id="IPR016521">
    <property type="entry name" value="RNA-processing_Lsm12"/>
</dbReference>
<protein>
    <recommendedName>
        <fullName evidence="1">AD domain-containing protein</fullName>
    </recommendedName>
</protein>
<dbReference type="PROSITE" id="PS52001">
    <property type="entry name" value="AD"/>
    <property type="match status" value="1"/>
</dbReference>
<dbReference type="AlphaFoldDB" id="A0A9P8QBA2"/>
<dbReference type="PIRSF" id="PIRSF007783">
    <property type="entry name" value="UCP007783_YHR121w"/>
    <property type="match status" value="1"/>
</dbReference>
<proteinExistence type="predicted"/>